<dbReference type="PROSITE" id="PS01229">
    <property type="entry name" value="COF_2"/>
    <property type="match status" value="1"/>
</dbReference>
<dbReference type="SFLD" id="SFLDS00003">
    <property type="entry name" value="Haloacid_Dehalogenase"/>
    <property type="match status" value="1"/>
</dbReference>
<dbReference type="SFLD" id="SFLDF00027">
    <property type="entry name" value="p-type_atpase"/>
    <property type="match status" value="1"/>
</dbReference>
<dbReference type="InterPro" id="IPR023299">
    <property type="entry name" value="ATPase_P-typ_cyto_dom_N"/>
</dbReference>
<evidence type="ECO:0000256" key="2">
    <source>
        <dbReference type="ARBA" id="ARBA00006024"/>
    </source>
</evidence>
<evidence type="ECO:0000256" key="5">
    <source>
        <dbReference type="ARBA" id="ARBA00022967"/>
    </source>
</evidence>
<keyword evidence="5" id="KW-1278">Translocase</keyword>
<feature type="transmembrane region" description="Helical" evidence="8">
    <location>
        <begin position="231"/>
        <end position="249"/>
    </location>
</feature>
<keyword evidence="4 8" id="KW-0479">Metal-binding</keyword>
<dbReference type="PATRIC" id="fig|1618985.3.peg.673"/>
<dbReference type="GO" id="GO:0019829">
    <property type="term" value="F:ATPase-coupled monoatomic cation transmembrane transporter activity"/>
    <property type="evidence" value="ECO:0007669"/>
    <property type="project" value="InterPro"/>
</dbReference>
<dbReference type="Proteomes" id="UP000034616">
    <property type="component" value="Unassembled WGS sequence"/>
</dbReference>
<accession>A0A0G0XG82</accession>
<dbReference type="EMBL" id="LCAH01000009">
    <property type="protein sequence ID" value="KKR86727.1"/>
    <property type="molecule type" value="Genomic_DNA"/>
</dbReference>
<evidence type="ECO:0000256" key="8">
    <source>
        <dbReference type="RuleBase" id="RU362081"/>
    </source>
</evidence>
<dbReference type="InterPro" id="IPR023214">
    <property type="entry name" value="HAD_sf"/>
</dbReference>
<keyword evidence="8" id="KW-0547">Nucleotide-binding</keyword>
<dbReference type="GO" id="GO:0016887">
    <property type="term" value="F:ATP hydrolysis activity"/>
    <property type="evidence" value="ECO:0007669"/>
    <property type="project" value="InterPro"/>
</dbReference>
<evidence type="ECO:0000256" key="6">
    <source>
        <dbReference type="ARBA" id="ARBA00022989"/>
    </source>
</evidence>
<keyword evidence="8" id="KW-0067">ATP-binding</keyword>
<dbReference type="InterPro" id="IPR027256">
    <property type="entry name" value="P-typ_ATPase_IB"/>
</dbReference>
<protein>
    <submittedName>
        <fullName evidence="10">Copper-translocating P-type ATPase</fullName>
    </submittedName>
</protein>
<comment type="subcellular location">
    <subcellularLocation>
        <location evidence="8">Cell membrane</location>
    </subcellularLocation>
    <subcellularLocation>
        <location evidence="1">Membrane</location>
    </subcellularLocation>
</comment>
<dbReference type="GO" id="GO:0046872">
    <property type="term" value="F:metal ion binding"/>
    <property type="evidence" value="ECO:0007669"/>
    <property type="project" value="UniProtKB-KW"/>
</dbReference>
<evidence type="ECO:0000313" key="10">
    <source>
        <dbReference type="EMBL" id="KKR86727.1"/>
    </source>
</evidence>
<dbReference type="NCBIfam" id="TIGR01494">
    <property type="entry name" value="ATPase_P-type"/>
    <property type="match status" value="1"/>
</dbReference>
<evidence type="ECO:0000313" key="11">
    <source>
        <dbReference type="Proteomes" id="UP000034616"/>
    </source>
</evidence>
<evidence type="ECO:0000256" key="3">
    <source>
        <dbReference type="ARBA" id="ARBA00022692"/>
    </source>
</evidence>
<dbReference type="Gene3D" id="3.40.50.1000">
    <property type="entry name" value="HAD superfamily/HAD-like"/>
    <property type="match status" value="1"/>
</dbReference>
<organism evidence="10 11">
    <name type="scientific">Candidatus Uhrbacteria bacterium GW2011_GWC2_41_11</name>
    <dbReference type="NCBI Taxonomy" id="1618985"/>
    <lineage>
        <taxon>Bacteria</taxon>
        <taxon>Candidatus Uhriibacteriota</taxon>
    </lineage>
</organism>
<evidence type="ECO:0000259" key="9">
    <source>
        <dbReference type="Pfam" id="PF00122"/>
    </source>
</evidence>
<dbReference type="SUPFAM" id="SSF81665">
    <property type="entry name" value="Calcium ATPase, transmembrane domain M"/>
    <property type="match status" value="1"/>
</dbReference>
<dbReference type="InterPro" id="IPR059000">
    <property type="entry name" value="ATPase_P-type_domA"/>
</dbReference>
<keyword evidence="7 8" id="KW-0472">Membrane</keyword>
<dbReference type="PROSITE" id="PS00154">
    <property type="entry name" value="ATPASE_E1_E2"/>
    <property type="match status" value="1"/>
</dbReference>
<dbReference type="InterPro" id="IPR008250">
    <property type="entry name" value="ATPase_P-typ_transduc_dom_A_sf"/>
</dbReference>
<dbReference type="InterPro" id="IPR051014">
    <property type="entry name" value="Cation_Transport_ATPase_IB"/>
</dbReference>
<dbReference type="SUPFAM" id="SSF81653">
    <property type="entry name" value="Calcium ATPase, transduction domain A"/>
    <property type="match status" value="1"/>
</dbReference>
<feature type="transmembrane region" description="Helical" evidence="8">
    <location>
        <begin position="255"/>
        <end position="276"/>
    </location>
</feature>
<reference evidence="10 11" key="1">
    <citation type="journal article" date="2015" name="Nature">
        <title>rRNA introns, odd ribosomes, and small enigmatic genomes across a large radiation of phyla.</title>
        <authorList>
            <person name="Brown C.T."/>
            <person name="Hug L.A."/>
            <person name="Thomas B.C."/>
            <person name="Sharon I."/>
            <person name="Castelle C.J."/>
            <person name="Singh A."/>
            <person name="Wilkins M.J."/>
            <person name="Williams K.H."/>
            <person name="Banfield J.F."/>
        </authorList>
    </citation>
    <scope>NUCLEOTIDE SEQUENCE [LARGE SCALE GENOMIC DNA]</scope>
</reference>
<comment type="similarity">
    <text evidence="2 8">Belongs to the cation transport ATPase (P-type) (TC 3.A.3) family. Type IB subfamily.</text>
</comment>
<dbReference type="GO" id="GO:0005886">
    <property type="term" value="C:plasma membrane"/>
    <property type="evidence" value="ECO:0007669"/>
    <property type="project" value="UniProtKB-SubCell"/>
</dbReference>
<evidence type="ECO:0000256" key="1">
    <source>
        <dbReference type="ARBA" id="ARBA00004370"/>
    </source>
</evidence>
<dbReference type="InterPro" id="IPR044492">
    <property type="entry name" value="P_typ_ATPase_HD_dom"/>
</dbReference>
<dbReference type="InterPro" id="IPR018303">
    <property type="entry name" value="ATPase_P-typ_P_site"/>
</dbReference>
<dbReference type="Pfam" id="PF00122">
    <property type="entry name" value="E1-E2_ATPase"/>
    <property type="match status" value="1"/>
</dbReference>
<dbReference type="SUPFAM" id="SSF56784">
    <property type="entry name" value="HAD-like"/>
    <property type="match status" value="1"/>
</dbReference>
<keyword evidence="6 8" id="KW-1133">Transmembrane helix</keyword>
<dbReference type="SFLD" id="SFLDG00002">
    <property type="entry name" value="C1.7:_P-type_atpase_like"/>
    <property type="match status" value="1"/>
</dbReference>
<keyword evidence="3 8" id="KW-0812">Transmembrane</keyword>
<dbReference type="InterPro" id="IPR036412">
    <property type="entry name" value="HAD-like_sf"/>
</dbReference>
<proteinExistence type="inferred from homology"/>
<dbReference type="PRINTS" id="PR00119">
    <property type="entry name" value="CATATPASE"/>
</dbReference>
<feature type="transmembrane region" description="Helical" evidence="8">
    <location>
        <begin position="67"/>
        <end position="94"/>
    </location>
</feature>
<dbReference type="NCBIfam" id="TIGR01525">
    <property type="entry name" value="ATPase-IB_hvy"/>
    <property type="match status" value="1"/>
</dbReference>
<dbReference type="Gene3D" id="3.40.1110.10">
    <property type="entry name" value="Calcium-transporting ATPase, cytoplasmic domain N"/>
    <property type="match status" value="1"/>
</dbReference>
<dbReference type="PANTHER" id="PTHR48085">
    <property type="entry name" value="CADMIUM/ZINC-TRANSPORTING ATPASE HMA2-RELATED"/>
    <property type="match status" value="1"/>
</dbReference>
<dbReference type="PANTHER" id="PTHR48085:SF5">
    <property type="entry name" value="CADMIUM_ZINC-TRANSPORTING ATPASE HMA4-RELATED"/>
    <property type="match status" value="1"/>
</dbReference>
<dbReference type="FunFam" id="2.70.150.10:FF:000002">
    <property type="entry name" value="Copper-transporting ATPase 1, putative"/>
    <property type="match status" value="1"/>
</dbReference>
<dbReference type="Pfam" id="PF00702">
    <property type="entry name" value="Hydrolase"/>
    <property type="match status" value="1"/>
</dbReference>
<keyword evidence="8" id="KW-1003">Cell membrane</keyword>
<evidence type="ECO:0000256" key="4">
    <source>
        <dbReference type="ARBA" id="ARBA00022723"/>
    </source>
</evidence>
<feature type="domain" description="P-type ATPase A" evidence="9">
    <location>
        <begin position="115"/>
        <end position="214"/>
    </location>
</feature>
<comment type="caution">
    <text evidence="10">The sequence shown here is derived from an EMBL/GenBank/DDBJ whole genome shotgun (WGS) entry which is preliminary data.</text>
</comment>
<sequence length="611" mass="67100">MKFFQQRFLSQPTREYIFISLLMAAFAIAFFFQSQMILLGVAALTVIPTFFHAIEGVRAFRINIDTFNLFAVFVSFMIGDAYSAGFIALMLTFARLLDWHTERRTHHAVEELMRLKPLTAFVERSEALEKISADLVQFGDVVVIKSGAHIPVDGIIVYGSAYINEAAVTGESQPLKKIAGDPVMSSTFVETGAIKIRATQVGRDSTIERMASLMREASLRKSHSEKLADRFAGLFMPFVALVGILVYVFTHNILMTAAFFLVACADDMAVAIPLAMTASLGQAAKRGVIVKGGQSLDVLARMRILVLDKTGTLTFGNLNVRAVRVAKGIEENHFWRTLAIAEKYSEHPAGRAAYHEAVHRVGDVPDPDVFDVVKGKGVRAKVGQEEIMVGTERFFEELGIARPLMKDEITGSIFLVAIDGKYIGFVEVADTPRPEAAESLRQLRELGVERIIMFTGDHERVAADIARTLDIKEYEAGMTPEEKLRALEALLPEGPVGMIGDGINDSLALARADVSIAMGTGGAAVSIEAADIVLMTDKIARIPEMIELGRRTFSVVRGDTMIWGCTNVVGFILVFTGVAGPAFAAFYNFVMDFLPLLNSSRLFRTKRENHV</sequence>
<gene>
    <name evidence="10" type="ORF">UU35_C0009G0014</name>
</gene>
<dbReference type="GO" id="GO:0005524">
    <property type="term" value="F:ATP binding"/>
    <property type="evidence" value="ECO:0007669"/>
    <property type="project" value="UniProtKB-UniRule"/>
</dbReference>
<dbReference type="InterPro" id="IPR023298">
    <property type="entry name" value="ATPase_P-typ_TM_dom_sf"/>
</dbReference>
<feature type="transmembrane region" description="Helical" evidence="8">
    <location>
        <begin position="21"/>
        <end position="47"/>
    </location>
</feature>
<evidence type="ECO:0000256" key="7">
    <source>
        <dbReference type="ARBA" id="ARBA00023136"/>
    </source>
</evidence>
<dbReference type="InterPro" id="IPR001757">
    <property type="entry name" value="P_typ_ATPase"/>
</dbReference>
<name>A0A0G0XG82_9BACT</name>
<feature type="transmembrane region" description="Helical" evidence="8">
    <location>
        <begin position="560"/>
        <end position="587"/>
    </location>
</feature>
<dbReference type="AlphaFoldDB" id="A0A0G0XG82"/>
<dbReference type="Gene3D" id="2.70.150.10">
    <property type="entry name" value="Calcium-transporting ATPase, cytoplasmic transduction domain A"/>
    <property type="match status" value="1"/>
</dbReference>
<dbReference type="NCBIfam" id="TIGR01512">
    <property type="entry name" value="ATPase-IB2_Cd"/>
    <property type="match status" value="1"/>
</dbReference>